<sequence length="121" mass="13113">MSTICRYAAFVLMAISEPAVSRFCLPNEALRHATIQSFANRNLIVTIAPSPSVLLRERLRASPRPQRDRAVDRDAPTAGGAGARSGSDSSHIRRRDVTRQRSSSGRRSSVTRAARPSAAPS</sequence>
<feature type="compositionally biased region" description="Low complexity" evidence="1">
    <location>
        <begin position="100"/>
        <end position="115"/>
    </location>
</feature>
<keyword evidence="3" id="KW-1185">Reference proteome</keyword>
<dbReference type="EMBL" id="BGZK01000032">
    <property type="protein sequence ID" value="GBP08632.1"/>
    <property type="molecule type" value="Genomic_DNA"/>
</dbReference>
<gene>
    <name evidence="2" type="ORF">EVAR_7237_1</name>
</gene>
<dbReference type="Proteomes" id="UP000299102">
    <property type="component" value="Unassembled WGS sequence"/>
</dbReference>
<accession>A0A4C1T2I9</accession>
<dbReference type="AlphaFoldDB" id="A0A4C1T2I9"/>
<protein>
    <submittedName>
        <fullName evidence="2">Uncharacterized protein</fullName>
    </submittedName>
</protein>
<evidence type="ECO:0000313" key="3">
    <source>
        <dbReference type="Proteomes" id="UP000299102"/>
    </source>
</evidence>
<evidence type="ECO:0000313" key="2">
    <source>
        <dbReference type="EMBL" id="GBP08632.1"/>
    </source>
</evidence>
<comment type="caution">
    <text evidence="2">The sequence shown here is derived from an EMBL/GenBank/DDBJ whole genome shotgun (WGS) entry which is preliminary data.</text>
</comment>
<feature type="region of interest" description="Disordered" evidence="1">
    <location>
        <begin position="56"/>
        <end position="121"/>
    </location>
</feature>
<proteinExistence type="predicted"/>
<feature type="compositionally biased region" description="Basic and acidic residues" evidence="1">
    <location>
        <begin position="56"/>
        <end position="75"/>
    </location>
</feature>
<reference evidence="2 3" key="1">
    <citation type="journal article" date="2019" name="Commun. Biol.">
        <title>The bagworm genome reveals a unique fibroin gene that provides high tensile strength.</title>
        <authorList>
            <person name="Kono N."/>
            <person name="Nakamura H."/>
            <person name="Ohtoshi R."/>
            <person name="Tomita M."/>
            <person name="Numata K."/>
            <person name="Arakawa K."/>
        </authorList>
    </citation>
    <scope>NUCLEOTIDE SEQUENCE [LARGE SCALE GENOMIC DNA]</scope>
</reference>
<evidence type="ECO:0000256" key="1">
    <source>
        <dbReference type="SAM" id="MobiDB-lite"/>
    </source>
</evidence>
<organism evidence="2 3">
    <name type="scientific">Eumeta variegata</name>
    <name type="common">Bagworm moth</name>
    <name type="synonym">Eumeta japonica</name>
    <dbReference type="NCBI Taxonomy" id="151549"/>
    <lineage>
        <taxon>Eukaryota</taxon>
        <taxon>Metazoa</taxon>
        <taxon>Ecdysozoa</taxon>
        <taxon>Arthropoda</taxon>
        <taxon>Hexapoda</taxon>
        <taxon>Insecta</taxon>
        <taxon>Pterygota</taxon>
        <taxon>Neoptera</taxon>
        <taxon>Endopterygota</taxon>
        <taxon>Lepidoptera</taxon>
        <taxon>Glossata</taxon>
        <taxon>Ditrysia</taxon>
        <taxon>Tineoidea</taxon>
        <taxon>Psychidae</taxon>
        <taxon>Oiketicinae</taxon>
        <taxon>Eumeta</taxon>
    </lineage>
</organism>
<name>A0A4C1T2I9_EUMVA</name>